<dbReference type="OrthoDB" id="9807051at2"/>
<organism evidence="2 3">
    <name type="scientific">Clostridium tarantellae</name>
    <dbReference type="NCBI Taxonomy" id="39493"/>
    <lineage>
        <taxon>Bacteria</taxon>
        <taxon>Bacillati</taxon>
        <taxon>Bacillota</taxon>
        <taxon>Clostridia</taxon>
        <taxon>Eubacteriales</taxon>
        <taxon>Clostridiaceae</taxon>
        <taxon>Clostridium</taxon>
    </lineage>
</organism>
<dbReference type="EMBL" id="WHJC01000396">
    <property type="protein sequence ID" value="MPQ45009.1"/>
    <property type="molecule type" value="Genomic_DNA"/>
</dbReference>
<dbReference type="AlphaFoldDB" id="A0A6I1MXZ9"/>
<keyword evidence="1" id="KW-0704">Schiff base</keyword>
<dbReference type="InterPro" id="IPR001585">
    <property type="entry name" value="TAL/FSA"/>
</dbReference>
<dbReference type="GO" id="GO:0016832">
    <property type="term" value="F:aldehyde-lyase activity"/>
    <property type="evidence" value="ECO:0007669"/>
    <property type="project" value="InterPro"/>
</dbReference>
<evidence type="ECO:0000256" key="1">
    <source>
        <dbReference type="ARBA" id="ARBA00023270"/>
    </source>
</evidence>
<dbReference type="InterPro" id="IPR033919">
    <property type="entry name" value="TSA/FSA_arc/bac"/>
</dbReference>
<dbReference type="EC" id="2.2.1.2" evidence="2"/>
<keyword evidence="2" id="KW-0808">Transferase</keyword>
<name>A0A6I1MXZ9_9CLOT</name>
<comment type="caution">
    <text evidence="2">The sequence shown here is derived from an EMBL/GenBank/DDBJ whole genome shotgun (WGS) entry which is preliminary data.</text>
</comment>
<dbReference type="GO" id="GO:0004801">
    <property type="term" value="F:transaldolase activity"/>
    <property type="evidence" value="ECO:0007669"/>
    <property type="project" value="UniProtKB-EC"/>
</dbReference>
<keyword evidence="3" id="KW-1185">Reference proteome</keyword>
<dbReference type="InterPro" id="IPR013785">
    <property type="entry name" value="Aldolase_TIM"/>
</dbReference>
<sequence length="237" mass="26365">MLENLKIKIFADGADLEGMVQEYNKGIVSGFTTNPSLMKKAGIKDYKKFAKEVLKAIKDMPVSFEVFSDNIDDMEKEAREISTWGDNVYIKIPVTNTKGNFTGEIIKKLSDEGIKVNVTAVFTIEQVKEIIKALNPKTPSIISIFAGRIADTGVNPINIVKEAVELCKDKPNIEILWASCREALNVVHADESGCQIITITNDILDKFKNFGKSLEEYSLDTVNGFYKDAISLGYKIL</sequence>
<dbReference type="InterPro" id="IPR011861">
    <property type="entry name" value="Transald_staph-type"/>
</dbReference>
<reference evidence="2 3" key="1">
    <citation type="submission" date="2019-10" db="EMBL/GenBank/DDBJ databases">
        <title>The Genome Sequence of Clostridium tarantellae Isolated from Fish Brain.</title>
        <authorList>
            <person name="Bano L."/>
            <person name="Kiel M."/>
            <person name="Sales G."/>
            <person name="Doxey A.C."/>
            <person name="Mansfield M.J."/>
            <person name="Schiavone M."/>
            <person name="Rossetto O."/>
            <person name="Pirazzini M."/>
            <person name="Dobrindt U."/>
            <person name="Montecucco C."/>
        </authorList>
    </citation>
    <scope>NUCLEOTIDE SEQUENCE [LARGE SCALE GENOMIC DNA]</scope>
    <source>
        <strain evidence="2 3">DSM 3997</strain>
    </source>
</reference>
<protein>
    <submittedName>
        <fullName evidence="2">Transaldolase</fullName>
        <ecNumber evidence="2">2.2.1.2</ecNumber>
    </submittedName>
</protein>
<dbReference type="NCBIfam" id="TIGR02134">
    <property type="entry name" value="transald_staph"/>
    <property type="match status" value="1"/>
</dbReference>
<dbReference type="Gene3D" id="3.20.20.70">
    <property type="entry name" value="Aldolase class I"/>
    <property type="match status" value="1"/>
</dbReference>
<dbReference type="Pfam" id="PF00923">
    <property type="entry name" value="TAL_FSA"/>
    <property type="match status" value="1"/>
</dbReference>
<gene>
    <name evidence="2" type="ORF">GBZ86_14890</name>
</gene>
<dbReference type="PANTHER" id="PTHR10683:SF40">
    <property type="entry name" value="FRUCTOSE-6-PHOSPHATE ALDOLASE 1-RELATED"/>
    <property type="match status" value="1"/>
</dbReference>
<dbReference type="SUPFAM" id="SSF51569">
    <property type="entry name" value="Aldolase"/>
    <property type="match status" value="1"/>
</dbReference>
<dbReference type="Proteomes" id="UP000430345">
    <property type="component" value="Unassembled WGS sequence"/>
</dbReference>
<dbReference type="GO" id="GO:0005975">
    <property type="term" value="P:carbohydrate metabolic process"/>
    <property type="evidence" value="ECO:0007669"/>
    <property type="project" value="InterPro"/>
</dbReference>
<dbReference type="CDD" id="cd00956">
    <property type="entry name" value="Transaldolase_FSA"/>
    <property type="match status" value="1"/>
</dbReference>
<dbReference type="PANTHER" id="PTHR10683">
    <property type="entry name" value="TRANSALDOLASE"/>
    <property type="match status" value="1"/>
</dbReference>
<accession>A0A6I1MXZ9</accession>
<evidence type="ECO:0000313" key="2">
    <source>
        <dbReference type="EMBL" id="MPQ45009.1"/>
    </source>
</evidence>
<dbReference type="RefSeq" id="WP_152891953.1">
    <property type="nucleotide sequence ID" value="NZ_WHJC01000396.1"/>
</dbReference>
<proteinExistence type="predicted"/>
<evidence type="ECO:0000313" key="3">
    <source>
        <dbReference type="Proteomes" id="UP000430345"/>
    </source>
</evidence>